<name>A0ACC3N5R3_9PEZI</name>
<dbReference type="Proteomes" id="UP001281147">
    <property type="component" value="Unassembled WGS sequence"/>
</dbReference>
<reference evidence="1" key="1">
    <citation type="submission" date="2023-07" db="EMBL/GenBank/DDBJ databases">
        <title>Black Yeasts Isolated from many extreme environments.</title>
        <authorList>
            <person name="Coleine C."/>
            <person name="Stajich J.E."/>
            <person name="Selbmann L."/>
        </authorList>
    </citation>
    <scope>NUCLEOTIDE SEQUENCE</scope>
    <source>
        <strain evidence="1">CCFEE 5714</strain>
    </source>
</reference>
<comment type="caution">
    <text evidence="1">The sequence shown here is derived from an EMBL/GenBank/DDBJ whole genome shotgun (WGS) entry which is preliminary data.</text>
</comment>
<proteinExistence type="predicted"/>
<organism evidence="1 2">
    <name type="scientific">Vermiconidia calcicola</name>
    <dbReference type="NCBI Taxonomy" id="1690605"/>
    <lineage>
        <taxon>Eukaryota</taxon>
        <taxon>Fungi</taxon>
        <taxon>Dikarya</taxon>
        <taxon>Ascomycota</taxon>
        <taxon>Pezizomycotina</taxon>
        <taxon>Dothideomycetes</taxon>
        <taxon>Dothideomycetidae</taxon>
        <taxon>Mycosphaerellales</taxon>
        <taxon>Extremaceae</taxon>
        <taxon>Vermiconidia</taxon>
    </lineage>
</organism>
<evidence type="ECO:0000313" key="1">
    <source>
        <dbReference type="EMBL" id="KAK3710579.1"/>
    </source>
</evidence>
<dbReference type="EMBL" id="JAUTXU010000083">
    <property type="protein sequence ID" value="KAK3710579.1"/>
    <property type="molecule type" value="Genomic_DNA"/>
</dbReference>
<evidence type="ECO:0000313" key="2">
    <source>
        <dbReference type="Proteomes" id="UP001281147"/>
    </source>
</evidence>
<sequence>MVQASIPDFRGPSSFYTQNVQDTGLQQPTMNSTAGTSGDPMNNYRDPSTTNDGLASGAAGETALSGRPFNGRFMSNLHANTPGAPPSLMRDMQASMPDLGGPNSYGVHNFGLQQPTTTNMQHPQPHVLPSITTNAIMQAGETSMGADAPGDFARPRVIRLNRFYLLVPEFCILDGRLARDTPQYIPRIQQVINVRIGPHGEFSALRVSPRVLVGELLDDFVPIVPGSTQNRRVWVARSEGPRMNTVVEFPPNDTTISIETLSQRVLGPLQLTFLEQ</sequence>
<keyword evidence="2" id="KW-1185">Reference proteome</keyword>
<accession>A0ACC3N5R3</accession>
<gene>
    <name evidence="1" type="ORF">LTR37_010206</name>
</gene>
<protein>
    <submittedName>
        <fullName evidence="1">Uncharacterized protein</fullName>
    </submittedName>
</protein>